<accession>A0A0D2MWI9</accession>
<dbReference type="Gene3D" id="3.10.350.10">
    <property type="entry name" value="LysM domain"/>
    <property type="match status" value="1"/>
</dbReference>
<dbReference type="OrthoDB" id="2107166at2759"/>
<feature type="transmembrane region" description="Helical" evidence="2">
    <location>
        <begin position="146"/>
        <end position="165"/>
    </location>
</feature>
<evidence type="ECO:0000256" key="1">
    <source>
        <dbReference type="SAM" id="MobiDB-lite"/>
    </source>
</evidence>
<dbReference type="CDD" id="cd00118">
    <property type="entry name" value="LysM"/>
    <property type="match status" value="1"/>
</dbReference>
<keyword evidence="2" id="KW-0812">Transmembrane</keyword>
<dbReference type="Pfam" id="PF01476">
    <property type="entry name" value="LysM"/>
    <property type="match status" value="1"/>
</dbReference>
<name>A0A0D2MWI9_HYPSF</name>
<protein>
    <recommendedName>
        <fullName evidence="3">LysM domain-containing protein</fullName>
    </recommendedName>
</protein>
<evidence type="ECO:0000313" key="5">
    <source>
        <dbReference type="Proteomes" id="UP000054270"/>
    </source>
</evidence>
<evidence type="ECO:0000259" key="3">
    <source>
        <dbReference type="PROSITE" id="PS51782"/>
    </source>
</evidence>
<feature type="region of interest" description="Disordered" evidence="1">
    <location>
        <begin position="92"/>
        <end position="130"/>
    </location>
</feature>
<sequence length="252" mass="28291">MVRCQASKSFRTGLAVCKCDKTGRFFVFTVWNVVTIDEYRLPEGMKRIGYDSDSERYYFRDTDGSLWVGPQGSEFGQMTRVNTLPASIEDELARSGRRSNHTEDLEASPRPTRIGGHRLMSESEAEDSTTQPMVHQAPALSAYRSLFPFFLIIAVLLLLVWRLLVQPSLSSPVMTPKRCPEGTTSHWIQPGQSCWELSHERGWSLAQFKEANPKVNCEPLLPGTTVCIPPNAKLGTISAGKERNTRSIKPRT</sequence>
<keyword evidence="2" id="KW-1133">Transmembrane helix</keyword>
<reference evidence="5" key="1">
    <citation type="submission" date="2014-04" db="EMBL/GenBank/DDBJ databases">
        <title>Evolutionary Origins and Diversification of the Mycorrhizal Mutualists.</title>
        <authorList>
            <consortium name="DOE Joint Genome Institute"/>
            <consortium name="Mycorrhizal Genomics Consortium"/>
            <person name="Kohler A."/>
            <person name="Kuo A."/>
            <person name="Nagy L.G."/>
            <person name="Floudas D."/>
            <person name="Copeland A."/>
            <person name="Barry K.W."/>
            <person name="Cichocki N."/>
            <person name="Veneault-Fourrey C."/>
            <person name="LaButti K."/>
            <person name="Lindquist E.A."/>
            <person name="Lipzen A."/>
            <person name="Lundell T."/>
            <person name="Morin E."/>
            <person name="Murat C."/>
            <person name="Riley R."/>
            <person name="Ohm R."/>
            <person name="Sun H."/>
            <person name="Tunlid A."/>
            <person name="Henrissat B."/>
            <person name="Grigoriev I.V."/>
            <person name="Hibbett D.S."/>
            <person name="Martin F."/>
        </authorList>
    </citation>
    <scope>NUCLEOTIDE SEQUENCE [LARGE SCALE GENOMIC DNA]</scope>
    <source>
        <strain evidence="5">FD-334 SS-4</strain>
    </source>
</reference>
<evidence type="ECO:0000256" key="2">
    <source>
        <dbReference type="SAM" id="Phobius"/>
    </source>
</evidence>
<dbReference type="STRING" id="945553.A0A0D2MWI9"/>
<keyword evidence="5" id="KW-1185">Reference proteome</keyword>
<gene>
    <name evidence="4" type="ORF">HYPSUDRAFT_51210</name>
</gene>
<dbReference type="EMBL" id="KN817521">
    <property type="protein sequence ID" value="KJA28383.1"/>
    <property type="molecule type" value="Genomic_DNA"/>
</dbReference>
<dbReference type="AlphaFoldDB" id="A0A0D2MWI9"/>
<keyword evidence="2" id="KW-0472">Membrane</keyword>
<dbReference type="InterPro" id="IPR036779">
    <property type="entry name" value="LysM_dom_sf"/>
</dbReference>
<dbReference type="InterPro" id="IPR018392">
    <property type="entry name" value="LysM"/>
</dbReference>
<dbReference type="OMA" id="KVECEPL"/>
<dbReference type="SMART" id="SM00257">
    <property type="entry name" value="LysM"/>
    <property type="match status" value="1"/>
</dbReference>
<proteinExistence type="predicted"/>
<dbReference type="PROSITE" id="PS51782">
    <property type="entry name" value="LYSM"/>
    <property type="match status" value="1"/>
</dbReference>
<feature type="domain" description="LysM" evidence="3">
    <location>
        <begin position="184"/>
        <end position="228"/>
    </location>
</feature>
<dbReference type="Proteomes" id="UP000054270">
    <property type="component" value="Unassembled WGS sequence"/>
</dbReference>
<evidence type="ECO:0000313" key="4">
    <source>
        <dbReference type="EMBL" id="KJA28383.1"/>
    </source>
</evidence>
<organism evidence="4 5">
    <name type="scientific">Hypholoma sublateritium (strain FD-334 SS-4)</name>
    <dbReference type="NCBI Taxonomy" id="945553"/>
    <lineage>
        <taxon>Eukaryota</taxon>
        <taxon>Fungi</taxon>
        <taxon>Dikarya</taxon>
        <taxon>Basidiomycota</taxon>
        <taxon>Agaricomycotina</taxon>
        <taxon>Agaricomycetes</taxon>
        <taxon>Agaricomycetidae</taxon>
        <taxon>Agaricales</taxon>
        <taxon>Agaricineae</taxon>
        <taxon>Strophariaceae</taxon>
        <taxon>Hypholoma</taxon>
    </lineage>
</organism>
<dbReference type="SUPFAM" id="SSF54106">
    <property type="entry name" value="LysM domain"/>
    <property type="match status" value="1"/>
</dbReference>